<dbReference type="InterPro" id="IPR039361">
    <property type="entry name" value="Cyclin"/>
</dbReference>
<dbReference type="OrthoDB" id="306099at2759"/>
<name>A0A2U1MDR0_ARTAN</name>
<evidence type="ECO:0000313" key="7">
    <source>
        <dbReference type="EMBL" id="PWA59411.1"/>
    </source>
</evidence>
<comment type="caution">
    <text evidence="7">The sequence shown here is derived from an EMBL/GenBank/DDBJ whole genome shotgun (WGS) entry which is preliminary data.</text>
</comment>
<evidence type="ECO:0000256" key="1">
    <source>
        <dbReference type="ARBA" id="ARBA00022618"/>
    </source>
</evidence>
<sequence>MEGTSTFSLTRFLVQENENGLSEDDDEDEVNERGSCVDNEEMVRTLMDQENNVESIHSHVDDSINVARSEAIQWIINMRSLLGLRYYTAYLCVMYIDRFISKGLVSSDKQWAIKLLSVACLSLAVKMKEREPRLLSSYSTEKYNFNNNVIQRMELLVLTTLDWKIRLVTPFDFIDCFISCFSNVSPKRQLMPLTTQIVIAATRGKFTNMSIMEYRSSTIAMAATLTVMDQQLTKESLEIKLKTAWVNQLFDHEDVYACYKRMLELEPVQVKPELATSSEDPHVGTKRKRLMFNETEKNPNL</sequence>
<dbReference type="EMBL" id="PKPP01005629">
    <property type="protein sequence ID" value="PWA59411.1"/>
    <property type="molecule type" value="Genomic_DNA"/>
</dbReference>
<accession>A0A2U1MDR0</accession>
<dbReference type="InterPro" id="IPR013763">
    <property type="entry name" value="Cyclin-like_dom"/>
</dbReference>
<feature type="region of interest" description="Disordered" evidence="5">
    <location>
        <begin position="275"/>
        <end position="301"/>
    </location>
</feature>
<protein>
    <submittedName>
        <fullName evidence="7">Cyclin-like protein</fullName>
    </submittedName>
</protein>
<dbReference type="GO" id="GO:0051301">
    <property type="term" value="P:cell division"/>
    <property type="evidence" value="ECO:0007669"/>
    <property type="project" value="UniProtKB-KW"/>
</dbReference>
<evidence type="ECO:0000256" key="2">
    <source>
        <dbReference type="ARBA" id="ARBA00023127"/>
    </source>
</evidence>
<reference evidence="7 8" key="1">
    <citation type="journal article" date="2018" name="Mol. Plant">
        <title>The genome of Artemisia annua provides insight into the evolution of Asteraceae family and artemisinin biosynthesis.</title>
        <authorList>
            <person name="Shen Q."/>
            <person name="Zhang L."/>
            <person name="Liao Z."/>
            <person name="Wang S."/>
            <person name="Yan T."/>
            <person name="Shi P."/>
            <person name="Liu M."/>
            <person name="Fu X."/>
            <person name="Pan Q."/>
            <person name="Wang Y."/>
            <person name="Lv Z."/>
            <person name="Lu X."/>
            <person name="Zhang F."/>
            <person name="Jiang W."/>
            <person name="Ma Y."/>
            <person name="Chen M."/>
            <person name="Hao X."/>
            <person name="Li L."/>
            <person name="Tang Y."/>
            <person name="Lv G."/>
            <person name="Zhou Y."/>
            <person name="Sun X."/>
            <person name="Brodelius P.E."/>
            <person name="Rose J.K.C."/>
            <person name="Tang K."/>
        </authorList>
    </citation>
    <scope>NUCLEOTIDE SEQUENCE [LARGE SCALE GENOMIC DNA]</scope>
    <source>
        <strain evidence="8">cv. Huhao1</strain>
        <tissue evidence="7">Leaf</tissue>
    </source>
</reference>
<feature type="domain" description="Cyclin-like" evidence="6">
    <location>
        <begin position="73"/>
        <end position="159"/>
    </location>
</feature>
<dbReference type="STRING" id="35608.A0A2U1MDR0"/>
<evidence type="ECO:0000259" key="6">
    <source>
        <dbReference type="SMART" id="SM00385"/>
    </source>
</evidence>
<organism evidence="7 8">
    <name type="scientific">Artemisia annua</name>
    <name type="common">Sweet wormwood</name>
    <dbReference type="NCBI Taxonomy" id="35608"/>
    <lineage>
        <taxon>Eukaryota</taxon>
        <taxon>Viridiplantae</taxon>
        <taxon>Streptophyta</taxon>
        <taxon>Embryophyta</taxon>
        <taxon>Tracheophyta</taxon>
        <taxon>Spermatophyta</taxon>
        <taxon>Magnoliopsida</taxon>
        <taxon>eudicotyledons</taxon>
        <taxon>Gunneridae</taxon>
        <taxon>Pentapetalae</taxon>
        <taxon>asterids</taxon>
        <taxon>campanulids</taxon>
        <taxon>Asterales</taxon>
        <taxon>Asteraceae</taxon>
        <taxon>Asteroideae</taxon>
        <taxon>Anthemideae</taxon>
        <taxon>Artemisiinae</taxon>
        <taxon>Artemisia</taxon>
    </lineage>
</organism>
<evidence type="ECO:0000256" key="4">
    <source>
        <dbReference type="RuleBase" id="RU000383"/>
    </source>
</evidence>
<dbReference type="AlphaFoldDB" id="A0A2U1MDR0"/>
<proteinExistence type="inferred from homology"/>
<dbReference type="InterPro" id="IPR006671">
    <property type="entry name" value="Cyclin_N"/>
</dbReference>
<keyword evidence="2 4" id="KW-0195">Cyclin</keyword>
<keyword evidence="1" id="KW-0132">Cell division</keyword>
<dbReference type="Proteomes" id="UP000245207">
    <property type="component" value="Unassembled WGS sequence"/>
</dbReference>
<comment type="similarity">
    <text evidence="4">Belongs to the cyclin family.</text>
</comment>
<evidence type="ECO:0000313" key="8">
    <source>
        <dbReference type="Proteomes" id="UP000245207"/>
    </source>
</evidence>
<dbReference type="PANTHER" id="PTHR10177">
    <property type="entry name" value="CYCLINS"/>
    <property type="match status" value="1"/>
</dbReference>
<keyword evidence="3" id="KW-0131">Cell cycle</keyword>
<evidence type="ECO:0000256" key="5">
    <source>
        <dbReference type="SAM" id="MobiDB-lite"/>
    </source>
</evidence>
<dbReference type="CDD" id="cd20544">
    <property type="entry name" value="CYCLIN_AtCycD-like_rpt2"/>
    <property type="match status" value="1"/>
</dbReference>
<keyword evidence="8" id="KW-1185">Reference proteome</keyword>
<evidence type="ECO:0000256" key="3">
    <source>
        <dbReference type="ARBA" id="ARBA00023306"/>
    </source>
</evidence>
<dbReference type="InterPro" id="IPR048258">
    <property type="entry name" value="Cyclins_cyclin-box"/>
</dbReference>
<gene>
    <name evidence="7" type="ORF">CTI12_AA392910</name>
</gene>
<dbReference type="SMART" id="SM00385">
    <property type="entry name" value="CYCLIN"/>
    <property type="match status" value="1"/>
</dbReference>
<dbReference type="SUPFAM" id="SSF47954">
    <property type="entry name" value="Cyclin-like"/>
    <property type="match status" value="1"/>
</dbReference>
<dbReference type="Gene3D" id="1.10.472.10">
    <property type="entry name" value="Cyclin-like"/>
    <property type="match status" value="2"/>
</dbReference>
<dbReference type="PROSITE" id="PS00292">
    <property type="entry name" value="CYCLINS"/>
    <property type="match status" value="1"/>
</dbReference>
<dbReference type="InterPro" id="IPR036915">
    <property type="entry name" value="Cyclin-like_sf"/>
</dbReference>
<dbReference type="Pfam" id="PF00134">
    <property type="entry name" value="Cyclin_N"/>
    <property type="match status" value="1"/>
</dbReference>